<feature type="transmembrane region" description="Helical" evidence="12">
    <location>
        <begin position="341"/>
        <end position="361"/>
    </location>
</feature>
<dbReference type="EMBL" id="JAACJN010000022">
    <property type="protein sequence ID" value="KAF5389436.1"/>
    <property type="molecule type" value="Genomic_DNA"/>
</dbReference>
<keyword evidence="7 12" id="KW-0808">Transferase</keyword>
<feature type="transmembrane region" description="Helical" evidence="12">
    <location>
        <begin position="166"/>
        <end position="187"/>
    </location>
</feature>
<dbReference type="UniPathway" id="UPA00196"/>
<dbReference type="GO" id="GO:0031501">
    <property type="term" value="C:mannosyltransferase complex"/>
    <property type="evidence" value="ECO:0007669"/>
    <property type="project" value="TreeGrafter"/>
</dbReference>
<comment type="caution">
    <text evidence="13">The sequence shown here is derived from an EMBL/GenBank/DDBJ whole genome shotgun (WGS) entry which is preliminary data.</text>
</comment>
<accession>A0A8H5MD97</accession>
<feature type="transmembrane region" description="Helical" evidence="12">
    <location>
        <begin position="199"/>
        <end position="221"/>
    </location>
</feature>
<name>A0A8H5MD97_9AGAR</name>
<dbReference type="GO" id="GO:0006506">
    <property type="term" value="P:GPI anchor biosynthetic process"/>
    <property type="evidence" value="ECO:0007669"/>
    <property type="project" value="UniProtKB-UniPathway"/>
</dbReference>
<evidence type="ECO:0000256" key="1">
    <source>
        <dbReference type="ARBA" id="ARBA00004477"/>
    </source>
</evidence>
<keyword evidence="14" id="KW-1185">Reference proteome</keyword>
<evidence type="ECO:0000256" key="10">
    <source>
        <dbReference type="ARBA" id="ARBA00022989"/>
    </source>
</evidence>
<evidence type="ECO:0000256" key="9">
    <source>
        <dbReference type="ARBA" id="ARBA00022824"/>
    </source>
</evidence>
<feature type="transmembrane region" description="Helical" evidence="12">
    <location>
        <begin position="17"/>
        <end position="36"/>
    </location>
</feature>
<comment type="subcellular location">
    <subcellularLocation>
        <location evidence="1 12">Endoplasmic reticulum membrane</location>
        <topology evidence="1 12">Multi-pass membrane protein</topology>
    </subcellularLocation>
</comment>
<evidence type="ECO:0000256" key="8">
    <source>
        <dbReference type="ARBA" id="ARBA00022692"/>
    </source>
</evidence>
<comment type="pathway">
    <text evidence="2 12">Glycolipid biosynthesis; glycosylphosphatidylinositol-anchor biosynthesis.</text>
</comment>
<evidence type="ECO:0000256" key="6">
    <source>
        <dbReference type="ARBA" id="ARBA00022676"/>
    </source>
</evidence>
<dbReference type="GO" id="GO:0004376">
    <property type="term" value="F:GPI mannosyltransferase activity"/>
    <property type="evidence" value="ECO:0007669"/>
    <property type="project" value="InterPro"/>
</dbReference>
<dbReference type="Proteomes" id="UP000518752">
    <property type="component" value="Unassembled WGS sequence"/>
</dbReference>
<evidence type="ECO:0000256" key="3">
    <source>
        <dbReference type="ARBA" id="ARBA00008698"/>
    </source>
</evidence>
<proteinExistence type="inferred from homology"/>
<dbReference type="EC" id="2.4.1.-" evidence="12"/>
<keyword evidence="6 12" id="KW-0328">Glycosyltransferase</keyword>
<keyword evidence="5 12" id="KW-0337">GPI-anchor biosynthesis</keyword>
<keyword evidence="8 12" id="KW-0812">Transmembrane</keyword>
<dbReference type="GO" id="GO:0000009">
    <property type="term" value="F:alpha-1,6-mannosyltransferase activity"/>
    <property type="evidence" value="ECO:0007669"/>
    <property type="project" value="InterPro"/>
</dbReference>
<evidence type="ECO:0000256" key="4">
    <source>
        <dbReference type="ARBA" id="ARBA00013795"/>
    </source>
</evidence>
<organism evidence="13 14">
    <name type="scientific">Collybiopsis confluens</name>
    <dbReference type="NCBI Taxonomy" id="2823264"/>
    <lineage>
        <taxon>Eukaryota</taxon>
        <taxon>Fungi</taxon>
        <taxon>Dikarya</taxon>
        <taxon>Basidiomycota</taxon>
        <taxon>Agaricomycotina</taxon>
        <taxon>Agaricomycetes</taxon>
        <taxon>Agaricomycetidae</taxon>
        <taxon>Agaricales</taxon>
        <taxon>Marasmiineae</taxon>
        <taxon>Omphalotaceae</taxon>
        <taxon>Collybiopsis</taxon>
    </lineage>
</organism>
<sequence>MASTATATTTFAAAPRLLLLLTVLCRILIYFLAAWASQLPLFDASPNLISTSPNWFKSGFRWDVFHFDHISHQGYVYEHEWAFFPGLPFILSVLKERQLILLVLMVTIDLDTTNVLYRLSLQHFSSPNFALLVSFLSLLPSSPASLRLAPYNEPFFTHLSYRGRHAVLLTNGFIVWGLLVQPFLNTARPPAGLSPYTKAIIYSTMILTPFVFHQATGYSAFCINSVNVDTWCSRSLPLIYSHVQSKYWNGGLFQYWTLAQLPNFIIAAPPLIIIIAYSTHIVRASTHSSMGLVPHAIHACVLGCTLFFASNVQIILRLAPSMPLVYWAAAWLVMDHPKVGRWWVGWSVTWGMVAILLWSVFLPPA</sequence>
<reference evidence="13 14" key="1">
    <citation type="journal article" date="2020" name="ISME J.">
        <title>Uncovering the hidden diversity of litter-decomposition mechanisms in mushroom-forming fungi.</title>
        <authorList>
            <person name="Floudas D."/>
            <person name="Bentzer J."/>
            <person name="Ahren D."/>
            <person name="Johansson T."/>
            <person name="Persson P."/>
            <person name="Tunlid A."/>
        </authorList>
    </citation>
    <scope>NUCLEOTIDE SEQUENCE [LARGE SCALE GENOMIC DNA]</scope>
    <source>
        <strain evidence="13 14">CBS 406.79</strain>
    </source>
</reference>
<evidence type="ECO:0000313" key="13">
    <source>
        <dbReference type="EMBL" id="KAF5389436.1"/>
    </source>
</evidence>
<keyword evidence="9 12" id="KW-0256">Endoplasmic reticulum</keyword>
<evidence type="ECO:0000313" key="14">
    <source>
        <dbReference type="Proteomes" id="UP000518752"/>
    </source>
</evidence>
<feature type="transmembrane region" description="Helical" evidence="12">
    <location>
        <begin position="289"/>
        <end position="308"/>
    </location>
</feature>
<dbReference type="GO" id="GO:0005789">
    <property type="term" value="C:endoplasmic reticulum membrane"/>
    <property type="evidence" value="ECO:0007669"/>
    <property type="project" value="UniProtKB-SubCell"/>
</dbReference>
<dbReference type="InterPro" id="IPR007315">
    <property type="entry name" value="PIG-V/Gpi18"/>
</dbReference>
<feature type="transmembrane region" description="Helical" evidence="12">
    <location>
        <begin position="255"/>
        <end position="277"/>
    </location>
</feature>
<protein>
    <recommendedName>
        <fullName evidence="4 12">GPI mannosyltransferase 2</fullName>
        <ecNumber evidence="12">2.4.1.-</ecNumber>
    </recommendedName>
</protein>
<dbReference type="PANTHER" id="PTHR12468">
    <property type="entry name" value="GPI MANNOSYLTRANSFERASE 2"/>
    <property type="match status" value="1"/>
</dbReference>
<keyword evidence="10 12" id="KW-1133">Transmembrane helix</keyword>
<comment type="similarity">
    <text evidence="3 12">Belongs to the PIGV family.</text>
</comment>
<feature type="transmembrane region" description="Helical" evidence="12">
    <location>
        <begin position="314"/>
        <end position="334"/>
    </location>
</feature>
<evidence type="ECO:0000256" key="5">
    <source>
        <dbReference type="ARBA" id="ARBA00022502"/>
    </source>
</evidence>
<evidence type="ECO:0000256" key="12">
    <source>
        <dbReference type="RuleBase" id="RU363112"/>
    </source>
</evidence>
<dbReference type="AlphaFoldDB" id="A0A8H5MD97"/>
<feature type="transmembrane region" description="Helical" evidence="12">
    <location>
        <begin position="129"/>
        <end position="146"/>
    </location>
</feature>
<evidence type="ECO:0000256" key="7">
    <source>
        <dbReference type="ARBA" id="ARBA00022679"/>
    </source>
</evidence>
<dbReference type="PANTHER" id="PTHR12468:SF2">
    <property type="entry name" value="GPI MANNOSYLTRANSFERASE 2"/>
    <property type="match status" value="1"/>
</dbReference>
<dbReference type="Pfam" id="PF04188">
    <property type="entry name" value="Mannosyl_trans2"/>
    <property type="match status" value="2"/>
</dbReference>
<keyword evidence="11 12" id="KW-0472">Membrane</keyword>
<feature type="transmembrane region" description="Helical" evidence="12">
    <location>
        <begin position="99"/>
        <end position="117"/>
    </location>
</feature>
<dbReference type="OrthoDB" id="10252502at2759"/>
<evidence type="ECO:0000256" key="11">
    <source>
        <dbReference type="ARBA" id="ARBA00023136"/>
    </source>
</evidence>
<evidence type="ECO:0000256" key="2">
    <source>
        <dbReference type="ARBA" id="ARBA00004687"/>
    </source>
</evidence>
<gene>
    <name evidence="13" type="ORF">D9757_004293</name>
</gene>
<comment type="function">
    <text evidence="12">Mannosyltransferase involved in glycosylphosphatidylinositol-anchor biosynthesis.</text>
</comment>